<feature type="transmembrane region" description="Helical" evidence="7">
    <location>
        <begin position="536"/>
        <end position="556"/>
    </location>
</feature>
<evidence type="ECO:0000256" key="6">
    <source>
        <dbReference type="ARBA" id="ARBA00043993"/>
    </source>
</evidence>
<evidence type="ECO:0000256" key="3">
    <source>
        <dbReference type="ARBA" id="ARBA00022692"/>
    </source>
</evidence>
<proteinExistence type="inferred from homology"/>
<dbReference type="Pfam" id="PF13515">
    <property type="entry name" value="FUSC_2"/>
    <property type="match status" value="1"/>
</dbReference>
<feature type="domain" description="Integral membrane protein YccS N-terminal" evidence="8">
    <location>
        <begin position="79"/>
        <end position="347"/>
    </location>
</feature>
<keyword evidence="2" id="KW-1003">Cell membrane</keyword>
<dbReference type="GO" id="GO:0005886">
    <property type="term" value="C:plasma membrane"/>
    <property type="evidence" value="ECO:0007669"/>
    <property type="project" value="UniProtKB-SubCell"/>
</dbReference>
<accession>A0A4R3LTA6</accession>
<evidence type="ECO:0000256" key="1">
    <source>
        <dbReference type="ARBA" id="ARBA00004651"/>
    </source>
</evidence>
<gene>
    <name evidence="10" type="ORF">EDC26_11489</name>
</gene>
<name>A0A4R3LTA6_9BURK</name>
<evidence type="ECO:0000313" key="11">
    <source>
        <dbReference type="Proteomes" id="UP000295525"/>
    </source>
</evidence>
<feature type="transmembrane region" description="Helical" evidence="7">
    <location>
        <begin position="437"/>
        <end position="456"/>
    </location>
</feature>
<feature type="transmembrane region" description="Helical" evidence="7">
    <location>
        <begin position="403"/>
        <end position="425"/>
    </location>
</feature>
<organism evidence="10 11">
    <name type="scientific">Paralcaligenes ureilyticus</name>
    <dbReference type="NCBI Taxonomy" id="627131"/>
    <lineage>
        <taxon>Bacteria</taxon>
        <taxon>Pseudomonadati</taxon>
        <taxon>Pseudomonadota</taxon>
        <taxon>Betaproteobacteria</taxon>
        <taxon>Burkholderiales</taxon>
        <taxon>Alcaligenaceae</taxon>
        <taxon>Paralcaligenes</taxon>
    </lineage>
</organism>
<sequence>MALRIPQLQRFFYSHYFFGGLRQAIGVLLPAILMGGLFNRYDIGMTAALGALCVAIIDQPGGPRRYRTNEMLGGIVLGSLTVAITGMASLNPLLIWLIVPLLCFALSILTVFGKRGGLIGFACLLLMTLTMHTPLQPQQVLGHTLYSMLGGVFYFIFSFCLSSVLWYRIEQQALSVALFATADYMAARSRFYDVATDLDANYRQLIRTQADMTDKHQAARDMVLRELPKGHGRGDHHRVTLLNIFVDMIDLLDNLVATHTDYATLRQRLPDSDIMLFCRDALYKLSISIGRVALNIARNKQVKERSSVKAELRAIEYELEHFRRQGLDTHEPEVYALLVQVLRRLRNAAKSIDRMAEQTQRGTTEASVNLRLNKSLLPFLSRQELRFGMLTSNFRLSSPHFRYALRVAIAVIAGMGLTAVLGLFMTQEGMTVTLAGHSYWIILTILIVMKPGFALTRQRNGWRLTGTLIGCALAFVLFNLTHNLGIYFAVLVVAYVLGSSLVQLNYTVSAIFNTLFVLLAFHFLSPGTNFVIGERAVDTVIGCGLALLCSYILPWWERSYMDPLARAAKAANQEFLKSGLHYAALRRTQLGQGLLPAAPQAKQDAELEEADFALRLARKNVHITFGNFAAAFYRMMGEPVSHQKDVPELNNLLIQNHVLASQISAAVPILATLPVVPDGVQKMLDAISQLLSDQDATPPASIETEGELATLAYPLKQMAKAAQLIRKEMRGLENVRAVPAKT</sequence>
<reference evidence="10 11" key="1">
    <citation type="submission" date="2019-03" db="EMBL/GenBank/DDBJ databases">
        <title>Genomic Encyclopedia of Type Strains, Phase IV (KMG-IV): sequencing the most valuable type-strain genomes for metagenomic binning, comparative biology and taxonomic classification.</title>
        <authorList>
            <person name="Goeker M."/>
        </authorList>
    </citation>
    <scope>NUCLEOTIDE SEQUENCE [LARGE SCALE GENOMIC DNA]</scope>
    <source>
        <strain evidence="10 11">DSM 24591</strain>
    </source>
</reference>
<evidence type="ECO:0000256" key="2">
    <source>
        <dbReference type="ARBA" id="ARBA00022475"/>
    </source>
</evidence>
<keyword evidence="5 7" id="KW-0472">Membrane</keyword>
<protein>
    <submittedName>
        <fullName evidence="10">Putative membrane protein YccC</fullName>
    </submittedName>
</protein>
<comment type="subcellular location">
    <subcellularLocation>
        <location evidence="1">Cell membrane</location>
        <topology evidence="1">Multi-pass membrane protein</topology>
    </subcellularLocation>
</comment>
<evidence type="ECO:0000256" key="7">
    <source>
        <dbReference type="SAM" id="Phobius"/>
    </source>
</evidence>
<feature type="transmembrane region" description="Helical" evidence="7">
    <location>
        <begin position="118"/>
        <end position="135"/>
    </location>
</feature>
<feature type="transmembrane region" description="Helical" evidence="7">
    <location>
        <begin position="93"/>
        <end position="111"/>
    </location>
</feature>
<evidence type="ECO:0000313" key="10">
    <source>
        <dbReference type="EMBL" id="TCT03780.1"/>
    </source>
</evidence>
<feature type="transmembrane region" description="Helical" evidence="7">
    <location>
        <begin position="12"/>
        <end position="32"/>
    </location>
</feature>
<keyword evidence="4 7" id="KW-1133">Transmembrane helix</keyword>
<feature type="transmembrane region" description="Helical" evidence="7">
    <location>
        <begin position="147"/>
        <end position="167"/>
    </location>
</feature>
<feature type="transmembrane region" description="Helical" evidence="7">
    <location>
        <begin position="504"/>
        <end position="524"/>
    </location>
</feature>
<dbReference type="AlphaFoldDB" id="A0A4R3LTA6"/>
<dbReference type="Pfam" id="PF12805">
    <property type="entry name" value="FUSC-like"/>
    <property type="match status" value="1"/>
</dbReference>
<dbReference type="InterPro" id="IPR049453">
    <property type="entry name" value="Memb_transporter_dom"/>
</dbReference>
<evidence type="ECO:0000256" key="5">
    <source>
        <dbReference type="ARBA" id="ARBA00023136"/>
    </source>
</evidence>
<keyword evidence="3 7" id="KW-0812">Transmembrane</keyword>
<evidence type="ECO:0000259" key="8">
    <source>
        <dbReference type="Pfam" id="PF12805"/>
    </source>
</evidence>
<evidence type="ECO:0000256" key="4">
    <source>
        <dbReference type="ARBA" id="ARBA00022989"/>
    </source>
</evidence>
<comment type="similarity">
    <text evidence="6">Belongs to the YccS/YhfK family.</text>
</comment>
<feature type="transmembrane region" description="Helical" evidence="7">
    <location>
        <begin position="69"/>
        <end position="87"/>
    </location>
</feature>
<feature type="domain" description="Integral membrane bound transporter" evidence="9">
    <location>
        <begin position="436"/>
        <end position="549"/>
    </location>
</feature>
<dbReference type="Proteomes" id="UP000295525">
    <property type="component" value="Unassembled WGS sequence"/>
</dbReference>
<feature type="transmembrane region" description="Helical" evidence="7">
    <location>
        <begin position="468"/>
        <end position="498"/>
    </location>
</feature>
<dbReference type="PANTHER" id="PTHR30509:SF9">
    <property type="entry name" value="MULTIDRUG RESISTANCE PROTEIN MDTO"/>
    <property type="match status" value="1"/>
</dbReference>
<dbReference type="RefSeq" id="WP_132584334.1">
    <property type="nucleotide sequence ID" value="NZ_SMAJ01000014.1"/>
</dbReference>
<dbReference type="PANTHER" id="PTHR30509">
    <property type="entry name" value="P-HYDROXYBENZOIC ACID EFFLUX PUMP SUBUNIT-RELATED"/>
    <property type="match status" value="1"/>
</dbReference>
<dbReference type="EMBL" id="SMAJ01000014">
    <property type="protein sequence ID" value="TCT03780.1"/>
    <property type="molecule type" value="Genomic_DNA"/>
</dbReference>
<keyword evidence="11" id="KW-1185">Reference proteome</keyword>
<evidence type="ECO:0000259" key="9">
    <source>
        <dbReference type="Pfam" id="PF13515"/>
    </source>
</evidence>
<dbReference type="InterPro" id="IPR032692">
    <property type="entry name" value="YccS_N"/>
</dbReference>
<comment type="caution">
    <text evidence="10">The sequence shown here is derived from an EMBL/GenBank/DDBJ whole genome shotgun (WGS) entry which is preliminary data.</text>
</comment>
<dbReference type="OrthoDB" id="8670769at2"/>